<keyword evidence="11" id="KW-1185">Reference proteome</keyword>
<dbReference type="KEGG" id="psin:CAK95_27915"/>
<evidence type="ECO:0000313" key="10">
    <source>
        <dbReference type="EMBL" id="ARQ02514.1"/>
    </source>
</evidence>
<dbReference type="SMART" id="SM00052">
    <property type="entry name" value="EAL"/>
    <property type="match status" value="1"/>
</dbReference>
<dbReference type="InterPro" id="IPR001633">
    <property type="entry name" value="EAL_dom"/>
</dbReference>
<dbReference type="Gene3D" id="3.20.20.450">
    <property type="entry name" value="EAL domain"/>
    <property type="match status" value="1"/>
</dbReference>
<gene>
    <name evidence="10" type="ORF">CAK95_27915</name>
</gene>
<evidence type="ECO:0000256" key="8">
    <source>
        <dbReference type="ARBA" id="ARBA00023136"/>
    </source>
</evidence>
<evidence type="ECO:0000256" key="4">
    <source>
        <dbReference type="ARBA" id="ARBA00022636"/>
    </source>
</evidence>
<dbReference type="OrthoDB" id="9814202at2"/>
<evidence type="ECO:0000256" key="1">
    <source>
        <dbReference type="ARBA" id="ARBA00004651"/>
    </source>
</evidence>
<dbReference type="PROSITE" id="PS50883">
    <property type="entry name" value="EAL"/>
    <property type="match status" value="1"/>
</dbReference>
<reference evidence="10 11" key="1">
    <citation type="submission" date="2017-05" db="EMBL/GenBank/DDBJ databases">
        <title>Full genome sequence of Pseudorhodoplanes sinuspersici.</title>
        <authorList>
            <person name="Dastgheib S.M.M."/>
            <person name="Shavandi M."/>
            <person name="Tirandaz H."/>
        </authorList>
    </citation>
    <scope>NUCLEOTIDE SEQUENCE [LARGE SCALE GENOMIC DNA]</scope>
    <source>
        <strain evidence="10 11">RIPI110</strain>
    </source>
</reference>
<evidence type="ECO:0000256" key="2">
    <source>
        <dbReference type="ARBA" id="ARBA00012282"/>
    </source>
</evidence>
<evidence type="ECO:0000256" key="6">
    <source>
        <dbReference type="ARBA" id="ARBA00022801"/>
    </source>
</evidence>
<dbReference type="InterPro" id="IPR050706">
    <property type="entry name" value="Cyclic-di-GMP_PDE-like"/>
</dbReference>
<dbReference type="CDD" id="cd01948">
    <property type="entry name" value="EAL"/>
    <property type="match status" value="1"/>
</dbReference>
<dbReference type="GO" id="GO:0005886">
    <property type="term" value="C:plasma membrane"/>
    <property type="evidence" value="ECO:0007669"/>
    <property type="project" value="UniProtKB-SubCell"/>
</dbReference>
<dbReference type="PANTHER" id="PTHR33121:SF79">
    <property type="entry name" value="CYCLIC DI-GMP PHOSPHODIESTERASE PDED-RELATED"/>
    <property type="match status" value="1"/>
</dbReference>
<dbReference type="InterPro" id="IPR035919">
    <property type="entry name" value="EAL_sf"/>
</dbReference>
<evidence type="ECO:0000256" key="9">
    <source>
        <dbReference type="ARBA" id="ARBA00034290"/>
    </source>
</evidence>
<evidence type="ECO:0000313" key="11">
    <source>
        <dbReference type="Proteomes" id="UP000194137"/>
    </source>
</evidence>
<dbReference type="PANTHER" id="PTHR33121">
    <property type="entry name" value="CYCLIC DI-GMP PHOSPHODIESTERASE PDEF"/>
    <property type="match status" value="1"/>
</dbReference>
<keyword evidence="4" id="KW-0973">c-di-GMP</keyword>
<dbReference type="SUPFAM" id="SSF141868">
    <property type="entry name" value="EAL domain-like"/>
    <property type="match status" value="1"/>
</dbReference>
<keyword evidence="5" id="KW-0812">Transmembrane</keyword>
<comment type="subcellular location">
    <subcellularLocation>
        <location evidence="1">Cell membrane</location>
        <topology evidence="1">Multi-pass membrane protein</topology>
    </subcellularLocation>
</comment>
<comment type="catalytic activity">
    <reaction evidence="9">
        <text>3',3'-c-di-GMP + H2O = 5'-phosphoguanylyl(3'-&gt;5')guanosine + H(+)</text>
        <dbReference type="Rhea" id="RHEA:24902"/>
        <dbReference type="ChEBI" id="CHEBI:15377"/>
        <dbReference type="ChEBI" id="CHEBI:15378"/>
        <dbReference type="ChEBI" id="CHEBI:58754"/>
        <dbReference type="ChEBI" id="CHEBI:58805"/>
        <dbReference type="EC" id="3.1.4.52"/>
    </reaction>
</comment>
<dbReference type="Proteomes" id="UP000194137">
    <property type="component" value="Chromosome"/>
</dbReference>
<dbReference type="EMBL" id="CP021112">
    <property type="protein sequence ID" value="ARQ02514.1"/>
    <property type="molecule type" value="Genomic_DNA"/>
</dbReference>
<protein>
    <recommendedName>
        <fullName evidence="2">cyclic-guanylate-specific phosphodiesterase</fullName>
        <ecNumber evidence="2">3.1.4.52</ecNumber>
    </recommendedName>
</protein>
<sequence length="518" mass="56935">MNRSSVIVAAVGLALLGAIIPIAAMLYFSRVLAIENEHQQLALIAQRIISRADISFADATLALRQINAFTEIPCSPAHIARMREITASTRAVEEIGYFENGLMKCTSWGVTEGEVREEAPNFTIADGIGVTVDVHPLVAERTPMMALHLGAYNVLIDPVRFVDVIVDPDIKLAIATDKGMLLARLNNPDPTLITRIIAGHRTKGIEDGYLFAVSRARNWAAVAVEDQRQALDGLRQQQALLVPFGICMALLNIGGIVWFSRRRLSPLGELQIAVRRREFIVHYQPIVEIRTGRCVGAEALVRWRPPDGSLLSPDLFIPLAESSGLIKPITDQVITLVVADLGQLLATDRSMHIAINLCAEDVATGRVLPVIEKALRNTGIQPDQIWLEMTERGFIDIDAACTTLTRARELGYSAAIDDFGTGYSRLSYLESLPLDALKIDKSFIDTIDTDSATSSVTSHIIDMAKTLKLVIVAEGIESQYQADYLTKRGVEYGQGWLFARPIPAEEFVDYYQKTKTAA</sequence>
<keyword evidence="7" id="KW-1133">Transmembrane helix</keyword>
<keyword evidence="6" id="KW-0378">Hydrolase</keyword>
<dbReference type="GO" id="GO:0071111">
    <property type="term" value="F:cyclic-guanylate-specific phosphodiesterase activity"/>
    <property type="evidence" value="ECO:0007669"/>
    <property type="project" value="UniProtKB-EC"/>
</dbReference>
<accession>A0A1W6ZYV5</accession>
<dbReference type="Pfam" id="PF12792">
    <property type="entry name" value="CSS-motif"/>
    <property type="match status" value="1"/>
</dbReference>
<proteinExistence type="predicted"/>
<evidence type="ECO:0000256" key="7">
    <source>
        <dbReference type="ARBA" id="ARBA00022989"/>
    </source>
</evidence>
<organism evidence="10 11">
    <name type="scientific">Pseudorhodoplanes sinuspersici</name>
    <dbReference type="NCBI Taxonomy" id="1235591"/>
    <lineage>
        <taxon>Bacteria</taxon>
        <taxon>Pseudomonadati</taxon>
        <taxon>Pseudomonadota</taxon>
        <taxon>Alphaproteobacteria</taxon>
        <taxon>Hyphomicrobiales</taxon>
        <taxon>Pseudorhodoplanes</taxon>
    </lineage>
</organism>
<keyword evidence="3" id="KW-1003">Cell membrane</keyword>
<dbReference type="STRING" id="1235591.CAK95_27915"/>
<keyword evidence="8" id="KW-0472">Membrane</keyword>
<dbReference type="AlphaFoldDB" id="A0A1W6ZYV5"/>
<name>A0A1W6ZYV5_9HYPH</name>
<evidence type="ECO:0000256" key="3">
    <source>
        <dbReference type="ARBA" id="ARBA00022475"/>
    </source>
</evidence>
<evidence type="ECO:0000256" key="5">
    <source>
        <dbReference type="ARBA" id="ARBA00022692"/>
    </source>
</evidence>
<dbReference type="InterPro" id="IPR024744">
    <property type="entry name" value="CSS-motif_dom"/>
</dbReference>
<dbReference type="Pfam" id="PF00563">
    <property type="entry name" value="EAL"/>
    <property type="match status" value="1"/>
</dbReference>
<dbReference type="EC" id="3.1.4.52" evidence="2"/>